<feature type="region of interest" description="Disordered" evidence="1">
    <location>
        <begin position="41"/>
        <end position="65"/>
    </location>
</feature>
<evidence type="ECO:0000313" key="3">
    <source>
        <dbReference type="Proteomes" id="UP000007879"/>
    </source>
</evidence>
<reference evidence="2" key="2">
    <citation type="submission" date="2017-05" db="UniProtKB">
        <authorList>
            <consortium name="EnsemblMetazoa"/>
        </authorList>
    </citation>
    <scope>IDENTIFICATION</scope>
</reference>
<name>A0A1X7ULG0_AMPQE</name>
<dbReference type="KEGG" id="aqu:109583002"/>
<evidence type="ECO:0000313" key="2">
    <source>
        <dbReference type="EnsemblMetazoa" id="Aqu2.1.28267_001"/>
    </source>
</evidence>
<proteinExistence type="predicted"/>
<dbReference type="AlphaFoldDB" id="A0A1X7ULG0"/>
<organism evidence="2">
    <name type="scientific">Amphimedon queenslandica</name>
    <name type="common">Sponge</name>
    <dbReference type="NCBI Taxonomy" id="400682"/>
    <lineage>
        <taxon>Eukaryota</taxon>
        <taxon>Metazoa</taxon>
        <taxon>Porifera</taxon>
        <taxon>Demospongiae</taxon>
        <taxon>Heteroscleromorpha</taxon>
        <taxon>Haplosclerida</taxon>
        <taxon>Niphatidae</taxon>
        <taxon>Amphimedon</taxon>
    </lineage>
</organism>
<protein>
    <submittedName>
        <fullName evidence="2">Uncharacterized protein</fullName>
    </submittedName>
</protein>
<dbReference type="EnsemblMetazoa" id="XM_019998124.1">
    <property type="protein sequence ID" value="XP_019853683.1"/>
    <property type="gene ID" value="LOC109583002"/>
</dbReference>
<feature type="region of interest" description="Disordered" evidence="1">
    <location>
        <begin position="191"/>
        <end position="291"/>
    </location>
</feature>
<dbReference type="Proteomes" id="UP000007879">
    <property type="component" value="Unassembled WGS sequence"/>
</dbReference>
<reference evidence="3" key="1">
    <citation type="journal article" date="2010" name="Nature">
        <title>The Amphimedon queenslandica genome and the evolution of animal complexity.</title>
        <authorList>
            <person name="Srivastava M."/>
            <person name="Simakov O."/>
            <person name="Chapman J."/>
            <person name="Fahey B."/>
            <person name="Gauthier M.E."/>
            <person name="Mitros T."/>
            <person name="Richards G.S."/>
            <person name="Conaco C."/>
            <person name="Dacre M."/>
            <person name="Hellsten U."/>
            <person name="Larroux C."/>
            <person name="Putnam N.H."/>
            <person name="Stanke M."/>
            <person name="Adamska M."/>
            <person name="Darling A."/>
            <person name="Degnan S.M."/>
            <person name="Oakley T.H."/>
            <person name="Plachetzki D.C."/>
            <person name="Zhai Y."/>
            <person name="Adamski M."/>
            <person name="Calcino A."/>
            <person name="Cummins S.F."/>
            <person name="Goodstein D.M."/>
            <person name="Harris C."/>
            <person name="Jackson D.J."/>
            <person name="Leys S.P."/>
            <person name="Shu S."/>
            <person name="Woodcroft B.J."/>
            <person name="Vervoort M."/>
            <person name="Kosik K.S."/>
            <person name="Manning G."/>
            <person name="Degnan B.M."/>
            <person name="Rokhsar D.S."/>
        </authorList>
    </citation>
    <scope>NUCLEOTIDE SEQUENCE [LARGE SCALE GENOMIC DNA]</scope>
</reference>
<accession>A0A1X7ULG0</accession>
<dbReference type="InParanoid" id="A0A1X7ULG0"/>
<dbReference type="Gene3D" id="1.20.58.60">
    <property type="match status" value="1"/>
</dbReference>
<feature type="compositionally biased region" description="Polar residues" evidence="1">
    <location>
        <begin position="240"/>
        <end position="277"/>
    </location>
</feature>
<sequence>MAESYQTTSEKESEYVHGMLPHSYTYAVVFERYKAVHDQLEKSQKKLEESQKQQGDHVEELKKEVQSLKEQKSQLKQEIYKIIGELETKVDANTQSIKNLESELSRAIKSFSKSNDEEDILHRLKALEGKVKPSMEAYGYHDKKIKELEERIKDLEEECENSNELIKNLFDHNAKLNEQMNNLSDDITMLQSQQATSGEDKSGKSWWSRRNGKKKKIPVQDSDHESSTIFADKATRSDKATPTSLSQAESDYTNPTSLKRTSSVHVKQKASKINESLTFKHGHKRASSTGDLLATVDKGAGEHETLKEPLSSSRAALNKI</sequence>
<gene>
    <name evidence="2" type="primary">109583002</name>
</gene>
<evidence type="ECO:0000256" key="1">
    <source>
        <dbReference type="SAM" id="MobiDB-lite"/>
    </source>
</evidence>
<dbReference type="EnsemblMetazoa" id="Aqu2.1.28267_001">
    <property type="protein sequence ID" value="Aqu2.1.28267_001"/>
    <property type="gene ID" value="Aqu2.1.28267"/>
</dbReference>
<keyword evidence="3" id="KW-1185">Reference proteome</keyword>